<dbReference type="InterPro" id="IPR028081">
    <property type="entry name" value="Leu-bd"/>
</dbReference>
<comment type="caution">
    <text evidence="7">The sequence shown here is derived from an EMBL/GenBank/DDBJ whole genome shotgun (WGS) entry which is preliminary data.</text>
</comment>
<dbReference type="Proteomes" id="UP000295382">
    <property type="component" value="Unassembled WGS sequence"/>
</dbReference>
<evidence type="ECO:0000256" key="2">
    <source>
        <dbReference type="ARBA" id="ARBA00022448"/>
    </source>
</evidence>
<evidence type="ECO:0000256" key="5">
    <source>
        <dbReference type="SAM" id="SignalP"/>
    </source>
</evidence>
<dbReference type="PRINTS" id="PR00337">
    <property type="entry name" value="LEUILEVALBP"/>
</dbReference>
<dbReference type="AlphaFoldDB" id="A0A4R3HU49"/>
<dbReference type="SUPFAM" id="SSF53822">
    <property type="entry name" value="Periplasmic binding protein-like I"/>
    <property type="match status" value="1"/>
</dbReference>
<evidence type="ECO:0000259" key="6">
    <source>
        <dbReference type="Pfam" id="PF13458"/>
    </source>
</evidence>
<evidence type="ECO:0000313" key="7">
    <source>
        <dbReference type="EMBL" id="TCS36558.1"/>
    </source>
</evidence>
<dbReference type="EMBL" id="SLZQ01000006">
    <property type="protein sequence ID" value="TCS36558.1"/>
    <property type="molecule type" value="Genomic_DNA"/>
</dbReference>
<keyword evidence="4" id="KW-0029">Amino-acid transport</keyword>
<evidence type="ECO:0000256" key="3">
    <source>
        <dbReference type="ARBA" id="ARBA00022729"/>
    </source>
</evidence>
<protein>
    <submittedName>
        <fullName evidence="7">Amino acid/amide ABC transporter substrate-binding protein (HAAT family)</fullName>
    </submittedName>
</protein>
<evidence type="ECO:0000256" key="1">
    <source>
        <dbReference type="ARBA" id="ARBA00010062"/>
    </source>
</evidence>
<keyword evidence="3 5" id="KW-0732">Signal</keyword>
<proteinExistence type="inferred from homology"/>
<keyword evidence="8" id="KW-1185">Reference proteome</keyword>
<reference evidence="7 8" key="1">
    <citation type="submission" date="2019-03" db="EMBL/GenBank/DDBJ databases">
        <title>Genomic Encyclopedia of Type Strains, Phase IV (KMG-IV): sequencing the most valuable type-strain genomes for metagenomic binning, comparative biology and taxonomic classification.</title>
        <authorList>
            <person name="Goeker M."/>
        </authorList>
    </citation>
    <scope>NUCLEOTIDE SEQUENCE [LARGE SCALE GENOMIC DNA]</scope>
    <source>
        <strain evidence="7 8">DSM 7445</strain>
    </source>
</reference>
<comment type="similarity">
    <text evidence="1">Belongs to the leucine-binding protein family.</text>
</comment>
<dbReference type="Gene3D" id="3.40.50.2300">
    <property type="match status" value="2"/>
</dbReference>
<dbReference type="PANTHER" id="PTHR30483">
    <property type="entry name" value="LEUCINE-SPECIFIC-BINDING PROTEIN"/>
    <property type="match status" value="1"/>
</dbReference>
<dbReference type="Pfam" id="PF13458">
    <property type="entry name" value="Peripla_BP_6"/>
    <property type="match status" value="1"/>
</dbReference>
<dbReference type="InterPro" id="IPR028082">
    <property type="entry name" value="Peripla_BP_I"/>
</dbReference>
<accession>A0A4R3HU49</accession>
<sequence length="405" mass="43480">MKWRINSKMAVLMAAMSAASMVASVSFAADTIKIGMTSALTGPYNEFGEGNRRAVELAVEQWNAKGGINGKKIEIALLLDDQLNPDRAVQNMRRILDDKSIVGIIGPAGSGPTLAVIDMVQADGRPYMNPIAQTPVITYPGDVPGAKPRPNVFSFALQNDVESVAMGEYLAKNFKRIGVIHESTAYGVTGIEYLSKAIEKNGGSKPIAVDSYNQGAQDMTAQVARLSRANVDVIAAIGLGKDLAVLRRTMARLNVKAPLVAANGALGQPYQEGAGDLTVGTLGTMIGAYANPMREATAEFAKTYKAKYGTDRWWGNDPQNPQLFMAISVSNGYDAANILFEGIRRANSTNPKDIISSIESIKGYQGVNAVYSFSKDKHHGVESDAVRVFKYEKEGNAVKLKPVAR</sequence>
<dbReference type="CDD" id="cd06335">
    <property type="entry name" value="PBP1_ABC_ligand_binding-like"/>
    <property type="match status" value="1"/>
</dbReference>
<dbReference type="GO" id="GO:0006865">
    <property type="term" value="P:amino acid transport"/>
    <property type="evidence" value="ECO:0007669"/>
    <property type="project" value="UniProtKB-KW"/>
</dbReference>
<name>A0A4R3HU49_PAULE</name>
<gene>
    <name evidence="7" type="ORF">EDC30_10698</name>
</gene>
<dbReference type="InterPro" id="IPR051010">
    <property type="entry name" value="BCAA_transport"/>
</dbReference>
<dbReference type="InterPro" id="IPR000709">
    <property type="entry name" value="Leu_Ile_Val-bd"/>
</dbReference>
<organism evidence="7 8">
    <name type="scientific">Paucimonas lemoignei</name>
    <name type="common">Pseudomonas lemoignei</name>
    <dbReference type="NCBI Taxonomy" id="29443"/>
    <lineage>
        <taxon>Bacteria</taxon>
        <taxon>Pseudomonadati</taxon>
        <taxon>Pseudomonadota</taxon>
        <taxon>Betaproteobacteria</taxon>
        <taxon>Burkholderiales</taxon>
        <taxon>Burkholderiaceae</taxon>
        <taxon>Paucimonas</taxon>
    </lineage>
</organism>
<dbReference type="PANTHER" id="PTHR30483:SF6">
    <property type="entry name" value="PERIPLASMIC BINDING PROTEIN OF ABC TRANSPORTER FOR NATURAL AMINO ACIDS"/>
    <property type="match status" value="1"/>
</dbReference>
<feature type="signal peptide" evidence="5">
    <location>
        <begin position="1"/>
        <end position="28"/>
    </location>
</feature>
<keyword evidence="2" id="KW-0813">Transport</keyword>
<evidence type="ECO:0000256" key="4">
    <source>
        <dbReference type="ARBA" id="ARBA00022970"/>
    </source>
</evidence>
<evidence type="ECO:0000313" key="8">
    <source>
        <dbReference type="Proteomes" id="UP000295382"/>
    </source>
</evidence>
<feature type="domain" description="Leucine-binding protein" evidence="6">
    <location>
        <begin position="31"/>
        <end position="393"/>
    </location>
</feature>
<feature type="chain" id="PRO_5020896794" evidence="5">
    <location>
        <begin position="29"/>
        <end position="405"/>
    </location>
</feature>